<evidence type="ECO:0000313" key="3">
    <source>
        <dbReference type="Proteomes" id="UP001166286"/>
    </source>
</evidence>
<feature type="region of interest" description="Disordered" evidence="1">
    <location>
        <begin position="410"/>
        <end position="433"/>
    </location>
</feature>
<evidence type="ECO:0008006" key="4">
    <source>
        <dbReference type="Google" id="ProtNLM"/>
    </source>
</evidence>
<dbReference type="PANTHER" id="PTHR36167:SF4">
    <property type="entry name" value="FUNGAL N-TERMINAL DOMAIN-CONTAINING PROTEIN"/>
    <property type="match status" value="1"/>
</dbReference>
<name>A0AA39V208_9LECA</name>
<dbReference type="AlphaFoldDB" id="A0AA39V208"/>
<evidence type="ECO:0000256" key="1">
    <source>
        <dbReference type="SAM" id="MobiDB-lite"/>
    </source>
</evidence>
<dbReference type="InterPro" id="IPR039327">
    <property type="entry name" value="CON7-like"/>
</dbReference>
<evidence type="ECO:0000313" key="2">
    <source>
        <dbReference type="EMBL" id="KAK0512757.1"/>
    </source>
</evidence>
<sequence>MAELALLASIVQIADTGYRLSLKLYTSGEAISSADRTIITISKDISLTSTVLKELGEILRRDQDEKERICSENLVQTAGNTVKDCLDAFEELDKMILKNMPNLSQGHRATRATMALERLKWPFIQPRIQLLRGSLDMLRANISLMLNVLIYARHVSDRKKSRATVPGVYEEARQKTIIEELVHAKEDYVRKFESLKLSVPASHSTPTPQMIGSRAAPAPTEGNVAPTQHTFNTLPATTFQNAPTPQYTFDTLPVTAFHNAPAPQHTFNSFSANTFQNTPASQWPLPNIPASYPIMPMDPVTVQREQHSSWQLLCHLDNLVKSLVREVYSPEYQIPAEPRSRFTGAIREIHRLEVVKAERSEPSKSIGSSVSHCYLFSPASSQYEPPSIAASQRPLLSNMFMASEDPNPPSYCKGPTSNPPIAPRRKRRFGEEERTQIQSTRRYLEYNEMGSKRAKYDAWEDSAPSSAFSWDEETYLGNYAKVPEPERNDVVDDLVKLWTLVR</sequence>
<dbReference type="Proteomes" id="UP001166286">
    <property type="component" value="Unassembled WGS sequence"/>
</dbReference>
<dbReference type="EMBL" id="JAFEKC020000009">
    <property type="protein sequence ID" value="KAK0512757.1"/>
    <property type="molecule type" value="Genomic_DNA"/>
</dbReference>
<feature type="compositionally biased region" description="Polar residues" evidence="1">
    <location>
        <begin position="201"/>
        <end position="210"/>
    </location>
</feature>
<reference evidence="2" key="1">
    <citation type="submission" date="2023-03" db="EMBL/GenBank/DDBJ databases">
        <title>Complete genome of Cladonia borealis.</title>
        <authorList>
            <person name="Park H."/>
        </authorList>
    </citation>
    <scope>NUCLEOTIDE SEQUENCE</scope>
    <source>
        <strain evidence="2">ANT050790</strain>
    </source>
</reference>
<organism evidence="2 3">
    <name type="scientific">Cladonia borealis</name>
    <dbReference type="NCBI Taxonomy" id="184061"/>
    <lineage>
        <taxon>Eukaryota</taxon>
        <taxon>Fungi</taxon>
        <taxon>Dikarya</taxon>
        <taxon>Ascomycota</taxon>
        <taxon>Pezizomycotina</taxon>
        <taxon>Lecanoromycetes</taxon>
        <taxon>OSLEUM clade</taxon>
        <taxon>Lecanoromycetidae</taxon>
        <taxon>Lecanorales</taxon>
        <taxon>Lecanorineae</taxon>
        <taxon>Cladoniaceae</taxon>
        <taxon>Cladonia</taxon>
    </lineage>
</organism>
<dbReference type="PANTHER" id="PTHR36167">
    <property type="entry name" value="C2H2 FINGER DOMAIN TRANSCRIPTION FACTOR (EUROFUNG)-RELATED"/>
    <property type="match status" value="1"/>
</dbReference>
<protein>
    <recommendedName>
        <fullName evidence="4">Fungal N-terminal domain-containing protein</fullName>
    </recommendedName>
</protein>
<proteinExistence type="predicted"/>
<accession>A0AA39V208</accession>
<keyword evidence="3" id="KW-1185">Reference proteome</keyword>
<gene>
    <name evidence="2" type="ORF">JMJ35_004774</name>
</gene>
<comment type="caution">
    <text evidence="2">The sequence shown here is derived from an EMBL/GenBank/DDBJ whole genome shotgun (WGS) entry which is preliminary data.</text>
</comment>
<feature type="region of interest" description="Disordered" evidence="1">
    <location>
        <begin position="200"/>
        <end position="229"/>
    </location>
</feature>
<dbReference type="GO" id="GO:0006355">
    <property type="term" value="P:regulation of DNA-templated transcription"/>
    <property type="evidence" value="ECO:0007669"/>
    <property type="project" value="InterPro"/>
</dbReference>